<evidence type="ECO:0008006" key="3">
    <source>
        <dbReference type="Google" id="ProtNLM"/>
    </source>
</evidence>
<dbReference type="AlphaFoldDB" id="A0A1I5YAH5"/>
<keyword evidence="2" id="KW-1185">Reference proteome</keyword>
<dbReference type="Proteomes" id="UP000198577">
    <property type="component" value="Unassembled WGS sequence"/>
</dbReference>
<evidence type="ECO:0000313" key="2">
    <source>
        <dbReference type="Proteomes" id="UP000198577"/>
    </source>
</evidence>
<gene>
    <name evidence="1" type="ORF">SAMN05444406_14021</name>
</gene>
<dbReference type="OrthoDB" id="1909053at2"/>
<reference evidence="1 2" key="1">
    <citation type="submission" date="2016-10" db="EMBL/GenBank/DDBJ databases">
        <authorList>
            <person name="de Groot N.N."/>
        </authorList>
    </citation>
    <scope>NUCLEOTIDE SEQUENCE [LARGE SCALE GENOMIC DNA]</scope>
    <source>
        <strain evidence="1 2">DSM 20678</strain>
    </source>
</reference>
<dbReference type="EMBL" id="FOXR01000040">
    <property type="protein sequence ID" value="SFQ41222.1"/>
    <property type="molecule type" value="Genomic_DNA"/>
</dbReference>
<dbReference type="RefSeq" id="WP_092282767.1">
    <property type="nucleotide sequence ID" value="NZ_FOXR01000040.1"/>
</dbReference>
<dbReference type="SUPFAM" id="SSF49452">
    <property type="entry name" value="Starch-binding domain-like"/>
    <property type="match status" value="1"/>
</dbReference>
<proteinExistence type="predicted"/>
<name>A0A1I5YAH5_9FIRM</name>
<organism evidence="1 2">
    <name type="scientific">Caldicoprobacter faecalis</name>
    <dbReference type="NCBI Taxonomy" id="937334"/>
    <lineage>
        <taxon>Bacteria</taxon>
        <taxon>Bacillati</taxon>
        <taxon>Bacillota</taxon>
        <taxon>Clostridia</taxon>
        <taxon>Caldicoprobacterales</taxon>
        <taxon>Caldicoprobacteraceae</taxon>
        <taxon>Caldicoprobacter</taxon>
    </lineage>
</organism>
<accession>A0A1I5YAH5</accession>
<protein>
    <recommendedName>
        <fullName evidence="3">Carboxypeptidase regulatory-like domain-containing protein</fullName>
    </recommendedName>
</protein>
<dbReference type="InterPro" id="IPR013784">
    <property type="entry name" value="Carb-bd-like_fold"/>
</dbReference>
<sequence length="150" mass="17312">MDLQEKLLEEKAEKAKTRDRKILESDSIQYNCQDLDQEQRVDVNPTQSNTQNIHIYIGSDKINLAARITGVAYIEKSKEAAPNVKIRLFFGHESVMPVYETYSDNNGNFVIEDLPPRYYMLSAELGNLKYHSHYIKVLPGQSIYESVLLR</sequence>
<evidence type="ECO:0000313" key="1">
    <source>
        <dbReference type="EMBL" id="SFQ41222.1"/>
    </source>
</evidence>
<dbReference type="GO" id="GO:0030246">
    <property type="term" value="F:carbohydrate binding"/>
    <property type="evidence" value="ECO:0007669"/>
    <property type="project" value="InterPro"/>
</dbReference>